<dbReference type="OrthoDB" id="113985at2759"/>
<feature type="compositionally biased region" description="Basic and acidic residues" evidence="1">
    <location>
        <begin position="154"/>
        <end position="172"/>
    </location>
</feature>
<dbReference type="AlphaFoldDB" id="A0A225VRV8"/>
<comment type="caution">
    <text evidence="2">The sequence shown here is derived from an EMBL/GenBank/DDBJ whole genome shotgun (WGS) entry which is preliminary data.</text>
</comment>
<accession>A0A225VRV8</accession>
<evidence type="ECO:0000313" key="3">
    <source>
        <dbReference type="Proteomes" id="UP000198211"/>
    </source>
</evidence>
<sequence length="316" mass="36582">MFALFSRRSSFPRSSVAVQNTKQHIRTFVLFVVKFDNERKRDGERFWFDLSVEERNLHRNLLPRRARGLTSAISKATFATLLKMERVQRWLIGESPVVNEDKNAVQGIQQKTSFLVPFHRSSRKRADEKVSRTQKAVTFKTQGLSALPAFTPSHKPEEFEDKSHVPVQDRSDTSTCNLHSNSDDDSSLSPCKSDSATQVHEDIVKPKIGSPVKLKHQDCNILLEKMMELHNNKMRRAVSVLRADIEKYIQRNSEMLYSIISNQYETPENNDVVFVRKVLNMLKQQIHDQFDQFEEKRAQDEAANRTLLGKRLHSQT</sequence>
<name>A0A225VRV8_9STRA</name>
<dbReference type="EMBL" id="NBNE01003287">
    <property type="protein sequence ID" value="OWZ08072.1"/>
    <property type="molecule type" value="Genomic_DNA"/>
</dbReference>
<reference evidence="3" key="1">
    <citation type="submission" date="2017-03" db="EMBL/GenBank/DDBJ databases">
        <title>Phytopthora megakarya and P. palmivora, two closely related causual agents of cacao black pod achieved similar genome size and gene model numbers by different mechanisms.</title>
        <authorList>
            <person name="Ali S."/>
            <person name="Shao J."/>
            <person name="Larry D.J."/>
            <person name="Kronmiller B."/>
            <person name="Shen D."/>
            <person name="Strem M.D."/>
            <person name="Melnick R.L."/>
            <person name="Guiltinan M.J."/>
            <person name="Tyler B.M."/>
            <person name="Meinhardt L.W."/>
            <person name="Bailey B.A."/>
        </authorList>
    </citation>
    <scope>NUCLEOTIDE SEQUENCE [LARGE SCALE GENOMIC DNA]</scope>
    <source>
        <strain evidence="3">zdho120</strain>
    </source>
</reference>
<feature type="region of interest" description="Disordered" evidence="1">
    <location>
        <begin position="147"/>
        <end position="198"/>
    </location>
</feature>
<gene>
    <name evidence="2" type="ORF">PHMEG_00019442</name>
</gene>
<protein>
    <submittedName>
        <fullName evidence="2">Uncharacterized protein</fullName>
    </submittedName>
</protein>
<keyword evidence="3" id="KW-1185">Reference proteome</keyword>
<dbReference type="Proteomes" id="UP000198211">
    <property type="component" value="Unassembled WGS sequence"/>
</dbReference>
<evidence type="ECO:0000256" key="1">
    <source>
        <dbReference type="SAM" id="MobiDB-lite"/>
    </source>
</evidence>
<proteinExistence type="predicted"/>
<evidence type="ECO:0000313" key="2">
    <source>
        <dbReference type="EMBL" id="OWZ08072.1"/>
    </source>
</evidence>
<organism evidence="2 3">
    <name type="scientific">Phytophthora megakarya</name>
    <dbReference type="NCBI Taxonomy" id="4795"/>
    <lineage>
        <taxon>Eukaryota</taxon>
        <taxon>Sar</taxon>
        <taxon>Stramenopiles</taxon>
        <taxon>Oomycota</taxon>
        <taxon>Peronosporomycetes</taxon>
        <taxon>Peronosporales</taxon>
        <taxon>Peronosporaceae</taxon>
        <taxon>Phytophthora</taxon>
    </lineage>
</organism>